<comment type="caution">
    <text evidence="2">The sequence shown here is derived from an EMBL/GenBank/DDBJ whole genome shotgun (WGS) entry which is preliminary data.</text>
</comment>
<proteinExistence type="predicted"/>
<evidence type="ECO:0000313" key="3">
    <source>
        <dbReference type="Proteomes" id="UP000218542"/>
    </source>
</evidence>
<keyword evidence="1" id="KW-0812">Transmembrane</keyword>
<dbReference type="InterPro" id="IPR012902">
    <property type="entry name" value="N_methyl_site"/>
</dbReference>
<evidence type="ECO:0000313" key="2">
    <source>
        <dbReference type="EMBL" id="GAX61084.1"/>
    </source>
</evidence>
<gene>
    <name evidence="2" type="ORF">SCALIN_C17_0118</name>
</gene>
<evidence type="ECO:0000256" key="1">
    <source>
        <dbReference type="SAM" id="Phobius"/>
    </source>
</evidence>
<protein>
    <submittedName>
        <fullName evidence="2">Prepilin-type N-terminal cleavage/methylation domain protein</fullName>
    </submittedName>
</protein>
<name>A0A286TYZ0_9BACT</name>
<organism evidence="2 3">
    <name type="scientific">Candidatus Scalindua japonica</name>
    <dbReference type="NCBI Taxonomy" id="1284222"/>
    <lineage>
        <taxon>Bacteria</taxon>
        <taxon>Pseudomonadati</taxon>
        <taxon>Planctomycetota</taxon>
        <taxon>Candidatus Brocadiia</taxon>
        <taxon>Candidatus Brocadiales</taxon>
        <taxon>Candidatus Scalinduaceae</taxon>
        <taxon>Candidatus Scalindua</taxon>
    </lineage>
</organism>
<keyword evidence="1" id="KW-0472">Membrane</keyword>
<keyword evidence="1" id="KW-1133">Transmembrane helix</keyword>
<dbReference type="Proteomes" id="UP000218542">
    <property type="component" value="Unassembled WGS sequence"/>
</dbReference>
<dbReference type="AlphaFoldDB" id="A0A286TYZ0"/>
<accession>A0A286TYZ0</accession>
<dbReference type="Gene3D" id="3.30.700.10">
    <property type="entry name" value="Glycoprotein, Type 4 Pilin"/>
    <property type="match status" value="1"/>
</dbReference>
<keyword evidence="3" id="KW-1185">Reference proteome</keyword>
<dbReference type="SUPFAM" id="SSF54523">
    <property type="entry name" value="Pili subunits"/>
    <property type="match status" value="1"/>
</dbReference>
<reference evidence="3" key="1">
    <citation type="journal article" date="2017" name="Environ. Microbiol. Rep.">
        <title>Genetic Diversity of Marine Anaerobic Ammonium-Oxidizing Bacteria as Revealed by Genomic and Proteomic Analyses of 'Candidatus Scalindua japonica'.</title>
        <authorList>
            <person name="Oshiki M."/>
            <person name="Mizuto K."/>
            <person name="Kimura Z."/>
            <person name="Kindaichi T."/>
            <person name="Satoh H."/>
            <person name="Okabe S."/>
        </authorList>
    </citation>
    <scope>NUCLEOTIDE SEQUENCE [LARGE SCALE GENOMIC DNA]</scope>
    <source>
        <strain evidence="3">husup-a2</strain>
    </source>
</reference>
<dbReference type="Pfam" id="PF07963">
    <property type="entry name" value="N_methyl"/>
    <property type="match status" value="1"/>
</dbReference>
<dbReference type="PROSITE" id="PS00409">
    <property type="entry name" value="PROKAR_NTER_METHYL"/>
    <property type="match status" value="1"/>
</dbReference>
<dbReference type="EMBL" id="BAOS01000017">
    <property type="protein sequence ID" value="GAX61084.1"/>
    <property type="molecule type" value="Genomic_DNA"/>
</dbReference>
<sequence length="140" mass="15226">MKSERGFTLVELVMIITVTGVLSSTLVVPFATGIKQGTRPEIYATATYLAQKEIEELKNAGYTIATSNLGNVPSSVTLNGRLYTENSTREYVSHSGSTFTYSASPTDFIRVTESVSNSENADVVTLWAILAKDFYNPNAN</sequence>
<dbReference type="InterPro" id="IPR045584">
    <property type="entry name" value="Pilin-like"/>
</dbReference>
<feature type="transmembrane region" description="Helical" evidence="1">
    <location>
        <begin position="12"/>
        <end position="31"/>
    </location>
</feature>